<dbReference type="Pfam" id="PF00294">
    <property type="entry name" value="PfkB"/>
    <property type="match status" value="1"/>
</dbReference>
<keyword evidence="3" id="KW-0547">Nucleotide-binding</keyword>
<dbReference type="SUPFAM" id="SSF53613">
    <property type="entry name" value="Ribokinase-like"/>
    <property type="match status" value="1"/>
</dbReference>
<dbReference type="Proteomes" id="UP000494252">
    <property type="component" value="Unassembled WGS sequence"/>
</dbReference>
<dbReference type="InterPro" id="IPR011611">
    <property type="entry name" value="PfkB_dom"/>
</dbReference>
<dbReference type="InterPro" id="IPR002173">
    <property type="entry name" value="Carboh/pur_kinase_PfkB_CS"/>
</dbReference>
<dbReference type="PROSITE" id="PS00584">
    <property type="entry name" value="PFKB_KINASES_2"/>
    <property type="match status" value="1"/>
</dbReference>
<keyword evidence="5" id="KW-0067">ATP-binding</keyword>
<dbReference type="GO" id="GO:0005524">
    <property type="term" value="F:ATP binding"/>
    <property type="evidence" value="ECO:0007669"/>
    <property type="project" value="UniProtKB-KW"/>
</dbReference>
<dbReference type="InterPro" id="IPR050306">
    <property type="entry name" value="PfkB_Carbo_kinase"/>
</dbReference>
<dbReference type="EC" id="2.7.1.45" evidence="7"/>
<accession>A0A6J5H1E7</accession>
<dbReference type="PANTHER" id="PTHR43085:SF1">
    <property type="entry name" value="PSEUDOURIDINE KINASE-RELATED"/>
    <property type="match status" value="1"/>
</dbReference>
<dbReference type="PANTHER" id="PTHR43085">
    <property type="entry name" value="HEXOKINASE FAMILY MEMBER"/>
    <property type="match status" value="1"/>
</dbReference>
<proteinExistence type="inferred from homology"/>
<evidence type="ECO:0000313" key="7">
    <source>
        <dbReference type="EMBL" id="CAB3810447.1"/>
    </source>
</evidence>
<evidence type="ECO:0000256" key="1">
    <source>
        <dbReference type="ARBA" id="ARBA00010688"/>
    </source>
</evidence>
<reference evidence="7 8" key="1">
    <citation type="submission" date="2020-04" db="EMBL/GenBank/DDBJ databases">
        <authorList>
            <person name="De Canck E."/>
        </authorList>
    </citation>
    <scope>NUCLEOTIDE SEQUENCE [LARGE SCALE GENOMIC DNA]</scope>
    <source>
        <strain evidence="7 8">LMG 27177</strain>
    </source>
</reference>
<feature type="domain" description="Carbohydrate kinase PfkB" evidence="6">
    <location>
        <begin position="6"/>
        <end position="306"/>
    </location>
</feature>
<evidence type="ECO:0000256" key="3">
    <source>
        <dbReference type="ARBA" id="ARBA00022741"/>
    </source>
</evidence>
<comment type="similarity">
    <text evidence="1">Belongs to the carbohydrate kinase PfkB family.</text>
</comment>
<keyword evidence="2 7" id="KW-0808">Transferase</keyword>
<dbReference type="CDD" id="cd01166">
    <property type="entry name" value="KdgK"/>
    <property type="match status" value="1"/>
</dbReference>
<evidence type="ECO:0000259" key="6">
    <source>
        <dbReference type="Pfam" id="PF00294"/>
    </source>
</evidence>
<sequence>MDIPLDVVTYGEAMALFVASTSGPLSEVEHFTRRVSGADLNVATGLARLGYRVGYITRVGRDAFGDHIRATLEREAIDQRCVTVDDRFATGFQLKGVGLAGEDPKTEYFRRGSAASRLSLDDYVAEYVLGSRHLHLTGIAPAISLSSRELAFHLAIKMRGAGKTVSFDPNLRPTLWPSRAEMVSQLNELAKYADWVFPGLCEGEILTGRTDVREIAGFYLERGARGVAVKLGEDGAYFRTEQEEGVVPGVRVERIVDTVGAGDGFAVGVVSGLLENMPMADAVARGNRIGALAIQVTGDSEGLPTRADLEALEQFADGSGRSPRTHSVETGLGGDIARPRFARGYRAMFSTAAAQRVEYPPILYFGAAR</sequence>
<evidence type="ECO:0000313" key="8">
    <source>
        <dbReference type="Proteomes" id="UP000494252"/>
    </source>
</evidence>
<name>A0A6J5H1E7_9BURK</name>
<dbReference type="Gene3D" id="3.40.1190.20">
    <property type="match status" value="1"/>
</dbReference>
<dbReference type="InterPro" id="IPR029056">
    <property type="entry name" value="Ribokinase-like"/>
</dbReference>
<organism evidence="7 8">
    <name type="scientific">Paraburkholderia fynbosensis</name>
    <dbReference type="NCBI Taxonomy" id="1200993"/>
    <lineage>
        <taxon>Bacteria</taxon>
        <taxon>Pseudomonadati</taxon>
        <taxon>Pseudomonadota</taxon>
        <taxon>Betaproteobacteria</taxon>
        <taxon>Burkholderiales</taxon>
        <taxon>Burkholderiaceae</taxon>
        <taxon>Paraburkholderia</taxon>
    </lineage>
</organism>
<dbReference type="AlphaFoldDB" id="A0A6J5H1E7"/>
<dbReference type="EMBL" id="CADIKI010000036">
    <property type="protein sequence ID" value="CAB3810447.1"/>
    <property type="molecule type" value="Genomic_DNA"/>
</dbReference>
<evidence type="ECO:0000256" key="5">
    <source>
        <dbReference type="ARBA" id="ARBA00022840"/>
    </source>
</evidence>
<gene>
    <name evidence="7" type="primary">kdgK_3</name>
    <name evidence="7" type="ORF">LMG27177_07212</name>
</gene>
<evidence type="ECO:0000256" key="4">
    <source>
        <dbReference type="ARBA" id="ARBA00022777"/>
    </source>
</evidence>
<protein>
    <submittedName>
        <fullName evidence="7">2-dehydro-3-deoxygluconokinase</fullName>
        <ecNumber evidence="7">2.7.1.45</ecNumber>
    </submittedName>
</protein>
<keyword evidence="4 7" id="KW-0418">Kinase</keyword>
<evidence type="ECO:0000256" key="2">
    <source>
        <dbReference type="ARBA" id="ARBA00022679"/>
    </source>
</evidence>
<keyword evidence="8" id="KW-1185">Reference proteome</keyword>
<dbReference type="RefSeq" id="WP_175166174.1">
    <property type="nucleotide sequence ID" value="NZ_CADIKI010000036.1"/>
</dbReference>
<dbReference type="GO" id="GO:0008673">
    <property type="term" value="F:2-dehydro-3-deoxygluconokinase activity"/>
    <property type="evidence" value="ECO:0007669"/>
    <property type="project" value="UniProtKB-EC"/>
</dbReference>